<dbReference type="EMBL" id="RDBE01000006">
    <property type="protein sequence ID" value="RLV49726.1"/>
    <property type="molecule type" value="Genomic_DNA"/>
</dbReference>
<keyword evidence="4" id="KW-0862">Zinc</keyword>
<protein>
    <recommendedName>
        <fullName evidence="6">JAB domain-containing protein</fullName>
    </recommendedName>
</protein>
<reference evidence="7 8" key="1">
    <citation type="submission" date="2018-10" db="EMBL/GenBank/DDBJ databases">
        <title>Marmoricola sp. 4Q3S-7 whole genome shotgun sequence.</title>
        <authorList>
            <person name="Li F."/>
        </authorList>
    </citation>
    <scope>NUCLEOTIDE SEQUENCE [LARGE SCALE GENOMIC DNA]</scope>
    <source>
        <strain evidence="7 8">4Q3S-7</strain>
    </source>
</reference>
<dbReference type="GO" id="GO:0008237">
    <property type="term" value="F:metallopeptidase activity"/>
    <property type="evidence" value="ECO:0007669"/>
    <property type="project" value="UniProtKB-KW"/>
</dbReference>
<evidence type="ECO:0000256" key="3">
    <source>
        <dbReference type="ARBA" id="ARBA00022801"/>
    </source>
</evidence>
<dbReference type="Pfam" id="PF14464">
    <property type="entry name" value="Prok-JAB"/>
    <property type="match status" value="1"/>
</dbReference>
<evidence type="ECO:0000259" key="6">
    <source>
        <dbReference type="Pfam" id="PF14464"/>
    </source>
</evidence>
<keyword evidence="2" id="KW-0479">Metal-binding</keyword>
<accession>A0A3L8P2T1</accession>
<keyword evidence="1" id="KW-0645">Protease</keyword>
<sequence>MIGRRQRVSLHPYVPRALTAAARRSEPKETGGLLLGWTDGGIIVVRHALEVPDPSATQTSWTRSETRANEALTKWLSEAAHPWLGYVGDWHAHPAPVGASTTDKRCLKKDSRVTQKSLVLIVHRSDETLDVLTAQRGSAARTTLITYEEINQKDQTS</sequence>
<feature type="domain" description="JAB" evidence="6">
    <location>
        <begin position="14"/>
        <end position="122"/>
    </location>
</feature>
<dbReference type="AlphaFoldDB" id="A0A3L8P2T1"/>
<proteinExistence type="predicted"/>
<evidence type="ECO:0000256" key="2">
    <source>
        <dbReference type="ARBA" id="ARBA00022723"/>
    </source>
</evidence>
<organism evidence="7 8">
    <name type="scientific">Nocardioides mangrovicus</name>
    <dbReference type="NCBI Taxonomy" id="2478913"/>
    <lineage>
        <taxon>Bacteria</taxon>
        <taxon>Bacillati</taxon>
        <taxon>Actinomycetota</taxon>
        <taxon>Actinomycetes</taxon>
        <taxon>Propionibacteriales</taxon>
        <taxon>Nocardioidaceae</taxon>
        <taxon>Nocardioides</taxon>
    </lineage>
</organism>
<keyword evidence="3" id="KW-0378">Hydrolase</keyword>
<evidence type="ECO:0000256" key="1">
    <source>
        <dbReference type="ARBA" id="ARBA00022670"/>
    </source>
</evidence>
<dbReference type="OrthoDB" id="3375485at2"/>
<name>A0A3L8P2T1_9ACTN</name>
<evidence type="ECO:0000313" key="8">
    <source>
        <dbReference type="Proteomes" id="UP000281708"/>
    </source>
</evidence>
<dbReference type="GO" id="GO:0046872">
    <property type="term" value="F:metal ion binding"/>
    <property type="evidence" value="ECO:0007669"/>
    <property type="project" value="UniProtKB-KW"/>
</dbReference>
<comment type="caution">
    <text evidence="7">The sequence shown here is derived from an EMBL/GenBank/DDBJ whole genome shotgun (WGS) entry which is preliminary data.</text>
</comment>
<keyword evidence="5" id="KW-0482">Metalloprotease</keyword>
<evidence type="ECO:0000313" key="7">
    <source>
        <dbReference type="EMBL" id="RLV49726.1"/>
    </source>
</evidence>
<dbReference type="RefSeq" id="WP_121805491.1">
    <property type="nucleotide sequence ID" value="NZ_RDBE01000006.1"/>
</dbReference>
<dbReference type="Proteomes" id="UP000281708">
    <property type="component" value="Unassembled WGS sequence"/>
</dbReference>
<keyword evidence="8" id="KW-1185">Reference proteome</keyword>
<dbReference type="InterPro" id="IPR028090">
    <property type="entry name" value="JAB_dom_prok"/>
</dbReference>
<dbReference type="Gene3D" id="3.40.140.10">
    <property type="entry name" value="Cytidine Deaminase, domain 2"/>
    <property type="match status" value="1"/>
</dbReference>
<gene>
    <name evidence="7" type="ORF">D9V37_07380</name>
</gene>
<dbReference type="GO" id="GO:0006508">
    <property type="term" value="P:proteolysis"/>
    <property type="evidence" value="ECO:0007669"/>
    <property type="project" value="UniProtKB-KW"/>
</dbReference>
<dbReference type="SUPFAM" id="SSF102712">
    <property type="entry name" value="JAB1/MPN domain"/>
    <property type="match status" value="1"/>
</dbReference>
<evidence type="ECO:0000256" key="5">
    <source>
        <dbReference type="ARBA" id="ARBA00023049"/>
    </source>
</evidence>
<evidence type="ECO:0000256" key="4">
    <source>
        <dbReference type="ARBA" id="ARBA00022833"/>
    </source>
</evidence>